<proteinExistence type="predicted"/>
<protein>
    <submittedName>
        <fullName evidence="1">Uncharacterized protein</fullName>
    </submittedName>
</protein>
<dbReference type="Proteomes" id="UP000054272">
    <property type="component" value="Unassembled WGS sequence"/>
</dbReference>
<dbReference type="EMBL" id="KN848582">
    <property type="protein sequence ID" value="KIR82078.1"/>
    <property type="molecule type" value="Genomic_DNA"/>
</dbReference>
<gene>
    <name evidence="1" type="ORF">I306_00826</name>
</gene>
<sequence length="45" mass="5378">MRMISPLVMWRNRICIETYAGLKNEESLVEAFKVRECRLEDCRMG</sequence>
<evidence type="ECO:0000313" key="1">
    <source>
        <dbReference type="EMBL" id="KIR82078.1"/>
    </source>
</evidence>
<reference evidence="1 2" key="1">
    <citation type="submission" date="2015-01" db="EMBL/GenBank/DDBJ databases">
        <title>The Genome Sequence of Cryptococcus gattii EJB2.</title>
        <authorList>
            <consortium name="The Broad Institute Genomics Platform"/>
            <person name="Cuomo C."/>
            <person name="Litvintseva A."/>
            <person name="Chen Y."/>
            <person name="Heitman J."/>
            <person name="Sun S."/>
            <person name="Springer D."/>
            <person name="Dromer F."/>
            <person name="Young S."/>
            <person name="Zeng Q."/>
            <person name="Gargeya S."/>
            <person name="Abouelleil A."/>
            <person name="Alvarado L."/>
            <person name="Chapman S.B."/>
            <person name="Gainer-Dewar J."/>
            <person name="Goldberg J."/>
            <person name="Griggs A."/>
            <person name="Gujja S."/>
            <person name="Hansen M."/>
            <person name="Howarth C."/>
            <person name="Imamovic A."/>
            <person name="Larimer J."/>
            <person name="Murphy C."/>
            <person name="Naylor J."/>
            <person name="Pearson M."/>
            <person name="Priest M."/>
            <person name="Roberts A."/>
            <person name="Saif S."/>
            <person name="Shea T."/>
            <person name="Sykes S."/>
            <person name="Wortman J."/>
            <person name="Nusbaum C."/>
            <person name="Birren B."/>
        </authorList>
    </citation>
    <scope>NUCLEOTIDE SEQUENCE [LARGE SCALE GENOMIC DNA]</scope>
    <source>
        <strain evidence="1 2">EJB2</strain>
    </source>
</reference>
<name>A0ABR5C2G2_9TREE</name>
<evidence type="ECO:0000313" key="2">
    <source>
        <dbReference type="Proteomes" id="UP000054272"/>
    </source>
</evidence>
<organism evidence="1 2">
    <name type="scientific">Cryptococcus gattii EJB2</name>
    <dbReference type="NCBI Taxonomy" id="1296103"/>
    <lineage>
        <taxon>Eukaryota</taxon>
        <taxon>Fungi</taxon>
        <taxon>Dikarya</taxon>
        <taxon>Basidiomycota</taxon>
        <taxon>Agaricomycotina</taxon>
        <taxon>Tremellomycetes</taxon>
        <taxon>Tremellales</taxon>
        <taxon>Cryptococcaceae</taxon>
        <taxon>Cryptococcus</taxon>
        <taxon>Cryptococcus gattii species complex</taxon>
    </lineage>
</organism>
<accession>A0ABR5C2G2</accession>
<keyword evidence="2" id="KW-1185">Reference proteome</keyword>